<dbReference type="AlphaFoldDB" id="A0A9N9Q4D6"/>
<dbReference type="PANTHER" id="PTHR24180:SF45">
    <property type="entry name" value="POLY [ADP-RIBOSE] POLYMERASE TANKYRASE"/>
    <property type="match status" value="1"/>
</dbReference>
<dbReference type="InterPro" id="IPR036770">
    <property type="entry name" value="Ankyrin_rpt-contain_sf"/>
</dbReference>
<dbReference type="InterPro" id="IPR051637">
    <property type="entry name" value="Ank_repeat_dom-contain_49"/>
</dbReference>
<dbReference type="EMBL" id="CAJVRM010000100">
    <property type="protein sequence ID" value="CAG8974342.1"/>
    <property type="molecule type" value="Genomic_DNA"/>
</dbReference>
<gene>
    <name evidence="3" type="ORF">HYALB_00006190</name>
</gene>
<dbReference type="Proteomes" id="UP000701801">
    <property type="component" value="Unassembled WGS sequence"/>
</dbReference>
<dbReference type="PANTHER" id="PTHR24180">
    <property type="entry name" value="CYCLIN-DEPENDENT KINASE INHIBITOR 2C-RELATED"/>
    <property type="match status" value="1"/>
</dbReference>
<dbReference type="Gene3D" id="1.25.40.20">
    <property type="entry name" value="Ankyrin repeat-containing domain"/>
    <property type="match status" value="1"/>
</dbReference>
<keyword evidence="2" id="KW-0040">ANK repeat</keyword>
<comment type="caution">
    <text evidence="3">The sequence shown here is derived from an EMBL/GenBank/DDBJ whole genome shotgun (WGS) entry which is preliminary data.</text>
</comment>
<protein>
    <recommendedName>
        <fullName evidence="5">Ankyrin</fullName>
    </recommendedName>
</protein>
<organism evidence="3 4">
    <name type="scientific">Hymenoscyphus albidus</name>
    <dbReference type="NCBI Taxonomy" id="595503"/>
    <lineage>
        <taxon>Eukaryota</taxon>
        <taxon>Fungi</taxon>
        <taxon>Dikarya</taxon>
        <taxon>Ascomycota</taxon>
        <taxon>Pezizomycotina</taxon>
        <taxon>Leotiomycetes</taxon>
        <taxon>Helotiales</taxon>
        <taxon>Helotiaceae</taxon>
        <taxon>Hymenoscyphus</taxon>
    </lineage>
</organism>
<dbReference type="OrthoDB" id="426293at2759"/>
<evidence type="ECO:0000313" key="3">
    <source>
        <dbReference type="EMBL" id="CAG8974342.1"/>
    </source>
</evidence>
<reference evidence="3" key="1">
    <citation type="submission" date="2021-07" db="EMBL/GenBank/DDBJ databases">
        <authorList>
            <person name="Durling M."/>
        </authorList>
    </citation>
    <scope>NUCLEOTIDE SEQUENCE</scope>
</reference>
<dbReference type="SUPFAM" id="SSF48403">
    <property type="entry name" value="Ankyrin repeat"/>
    <property type="match status" value="1"/>
</dbReference>
<evidence type="ECO:0008006" key="5">
    <source>
        <dbReference type="Google" id="ProtNLM"/>
    </source>
</evidence>
<keyword evidence="4" id="KW-1185">Reference proteome</keyword>
<evidence type="ECO:0000313" key="4">
    <source>
        <dbReference type="Proteomes" id="UP000701801"/>
    </source>
</evidence>
<name>A0A9N9Q4D6_9HELO</name>
<evidence type="ECO:0000256" key="2">
    <source>
        <dbReference type="ARBA" id="ARBA00023043"/>
    </source>
</evidence>
<keyword evidence="1" id="KW-0677">Repeat</keyword>
<sequence length="295" mass="32556">MSTPPPKNPRRHPAQLLIEACKTDDLSIFLEALSLAPSKQDFISSAVTKYIRKNATKILSYALDHGGEVPTNGCFPTEQDVAPSTEILEILLSHGWDINARTIGDTPFLWYAVCFSHEPPSRDARGSVKDEFGCPSILEKAAANATVETFELLRSKGAKLSRRTLHFAAAATYKSRVSDEYTESSTEEKFSQRLAMVKHLIETIGIDPNALDQPVGYTLGNHWGTPLCYVAKRLANPKWNTEEVVRYLLSKGADPEMTMDPSGFSARSFATDASNQQMLKLFDGWKARRTGDGGV</sequence>
<accession>A0A9N9Q4D6</accession>
<proteinExistence type="predicted"/>
<evidence type="ECO:0000256" key="1">
    <source>
        <dbReference type="ARBA" id="ARBA00022737"/>
    </source>
</evidence>